<dbReference type="KEGG" id="pglu:A3958_00325"/>
<proteinExistence type="predicted"/>
<dbReference type="GeneID" id="97554512"/>
<protein>
    <submittedName>
        <fullName evidence="2">Uncharacterized protein</fullName>
    </submittedName>
</protein>
<feature type="transmembrane region" description="Helical" evidence="1">
    <location>
        <begin position="67"/>
        <end position="91"/>
    </location>
</feature>
<accession>A0A163EPI1</accession>
<dbReference type="AlphaFoldDB" id="A0A163EPI1"/>
<dbReference type="STRING" id="59843.A3958_00325"/>
<keyword evidence="1" id="KW-1133">Transmembrane helix</keyword>
<gene>
    <name evidence="2" type="ORF">AWU65_28020</name>
</gene>
<keyword evidence="3" id="KW-1185">Reference proteome</keyword>
<dbReference type="Proteomes" id="UP000076796">
    <property type="component" value="Unassembled WGS sequence"/>
</dbReference>
<dbReference type="EMBL" id="LWMH01000002">
    <property type="protein sequence ID" value="KZS43926.1"/>
    <property type="molecule type" value="Genomic_DNA"/>
</dbReference>
<reference evidence="2" key="1">
    <citation type="journal article" date="2016" name="Genome Announc.">
        <title>Draft genomes of two strains of Paenibacillus glucanolyticus with capability to degrade lignocellulose.</title>
        <authorList>
            <person name="Mathews S.L."/>
            <person name="Pawlak J."/>
            <person name="Grunden A.M."/>
        </authorList>
    </citation>
    <scope>NUCLEOTIDE SEQUENCE [LARGE SCALE GENOMIC DNA]</scope>
    <source>
        <strain evidence="2">SLM1</strain>
    </source>
</reference>
<name>A0A163EPI1_9BACL</name>
<comment type="caution">
    <text evidence="2">The sequence shown here is derived from an EMBL/GenBank/DDBJ whole genome shotgun (WGS) entry which is preliminary data.</text>
</comment>
<evidence type="ECO:0000256" key="1">
    <source>
        <dbReference type="SAM" id="Phobius"/>
    </source>
</evidence>
<evidence type="ECO:0000313" key="3">
    <source>
        <dbReference type="Proteomes" id="UP000076796"/>
    </source>
</evidence>
<keyword evidence="1" id="KW-0812">Transmembrane</keyword>
<feature type="transmembrane region" description="Helical" evidence="1">
    <location>
        <begin position="7"/>
        <end position="30"/>
    </location>
</feature>
<sequence length="93" mass="10287">MRRYVSHLSLVLFVCITLFTLYSFLFPFVAGSPFQGLWFAAILLLSPVGILLALVSKYRGSLSRIGITAIAGHSMLLLFLVLYMTLGYLILGV</sequence>
<feature type="transmembrane region" description="Helical" evidence="1">
    <location>
        <begin position="36"/>
        <end position="55"/>
    </location>
</feature>
<organism evidence="2 3">
    <name type="scientific">Paenibacillus glucanolyticus</name>
    <dbReference type="NCBI Taxonomy" id="59843"/>
    <lineage>
        <taxon>Bacteria</taxon>
        <taxon>Bacillati</taxon>
        <taxon>Bacillota</taxon>
        <taxon>Bacilli</taxon>
        <taxon>Bacillales</taxon>
        <taxon>Paenibacillaceae</taxon>
        <taxon>Paenibacillus</taxon>
    </lineage>
</organism>
<dbReference type="RefSeq" id="WP_036641799.1">
    <property type="nucleotide sequence ID" value="NZ_CBCSBX010000004.1"/>
</dbReference>
<evidence type="ECO:0000313" key="2">
    <source>
        <dbReference type="EMBL" id="KZS43926.1"/>
    </source>
</evidence>
<keyword evidence="1" id="KW-0472">Membrane</keyword>
<dbReference type="OrthoDB" id="2619266at2"/>